<keyword evidence="2" id="KW-0472">Membrane</keyword>
<evidence type="ECO:0000256" key="2">
    <source>
        <dbReference type="SAM" id="Phobius"/>
    </source>
</evidence>
<dbReference type="Proteomes" id="UP000018461">
    <property type="component" value="Unassembled WGS sequence"/>
</dbReference>
<feature type="compositionally biased region" description="Basic and acidic residues" evidence="1">
    <location>
        <begin position="47"/>
        <end position="65"/>
    </location>
</feature>
<reference evidence="3" key="2">
    <citation type="submission" date="2013-03" db="EMBL/GenBank/DDBJ databases">
        <title>The Genome Sequence of Oribacterium sp. ACB1.</title>
        <authorList>
            <consortium name="The Broad Institute Genomics Platform"/>
            <consortium name="The Broad Institute Genome Sequencing Center for Infectious Disease"/>
            <person name="Earl A."/>
            <person name="Ward D."/>
            <person name="Feldgarden M."/>
            <person name="Gevers D."/>
            <person name="Sizova M."/>
            <person name="Hazen A."/>
            <person name="Epstein S."/>
            <person name="Walker B."/>
            <person name="Young S."/>
            <person name="Zeng Q."/>
            <person name="Gargeya S."/>
            <person name="Fitzgerald M."/>
            <person name="Haas B."/>
            <person name="Abouelleil A."/>
            <person name="Allen A.W."/>
            <person name="Alvarado L."/>
            <person name="Arachchi H.M."/>
            <person name="Berlin A.M."/>
            <person name="Chapman S.B."/>
            <person name="Gainer-Dewar J."/>
            <person name="Goldberg J."/>
            <person name="Griggs A."/>
            <person name="Gujja S."/>
            <person name="Hansen M."/>
            <person name="Howarth C."/>
            <person name="Imamovic A."/>
            <person name="Ireland A."/>
            <person name="Larimer J."/>
            <person name="McCowan C."/>
            <person name="Murphy C."/>
            <person name="Pearson M."/>
            <person name="Poon T.W."/>
            <person name="Priest M."/>
            <person name="Roberts A."/>
            <person name="Saif S."/>
            <person name="Shea T."/>
            <person name="Sisk P."/>
            <person name="Sykes S."/>
            <person name="Wortman J."/>
            <person name="Nusbaum C."/>
            <person name="Birren B."/>
        </authorList>
    </citation>
    <scope>NUCLEOTIDE SEQUENCE [LARGE SCALE GENOMIC DNA]</scope>
    <source>
        <strain evidence="3">ACB1</strain>
    </source>
</reference>
<feature type="compositionally biased region" description="Low complexity" evidence="1">
    <location>
        <begin position="134"/>
        <end position="145"/>
    </location>
</feature>
<name>G9WQJ5_9FIRM</name>
<evidence type="ECO:0000313" key="4">
    <source>
        <dbReference type="Proteomes" id="UP000018461"/>
    </source>
</evidence>
<dbReference type="AlphaFoldDB" id="G9WQJ5"/>
<keyword evidence="4" id="KW-1185">Reference proteome</keyword>
<feature type="compositionally biased region" description="Basic and acidic residues" evidence="1">
    <location>
        <begin position="146"/>
        <end position="165"/>
    </location>
</feature>
<feature type="region of interest" description="Disordered" evidence="1">
    <location>
        <begin position="134"/>
        <end position="192"/>
    </location>
</feature>
<dbReference type="PANTHER" id="PTHR47372:SF11">
    <property type="entry name" value="RE19971P"/>
    <property type="match status" value="1"/>
</dbReference>
<comment type="caution">
    <text evidence="3">The sequence shown here is derived from an EMBL/GenBank/DDBJ whole genome shotgun (WGS) entry which is preliminary data.</text>
</comment>
<evidence type="ECO:0000313" key="3">
    <source>
        <dbReference type="EMBL" id="EHL09655.1"/>
    </source>
</evidence>
<feature type="region of interest" description="Disordered" evidence="1">
    <location>
        <begin position="1"/>
        <end position="70"/>
    </location>
</feature>
<dbReference type="STRING" id="796943.HMPREF9625_01628"/>
<organism evidence="3 4">
    <name type="scientific">Oribacterium parvum ACB1</name>
    <dbReference type="NCBI Taxonomy" id="796943"/>
    <lineage>
        <taxon>Bacteria</taxon>
        <taxon>Bacillati</taxon>
        <taxon>Bacillota</taxon>
        <taxon>Clostridia</taxon>
        <taxon>Lachnospirales</taxon>
        <taxon>Lachnospiraceae</taxon>
        <taxon>Oribacterium</taxon>
    </lineage>
</organism>
<protein>
    <submittedName>
        <fullName evidence="3">Uncharacterized protein</fullName>
    </submittedName>
</protein>
<feature type="transmembrane region" description="Helical" evidence="2">
    <location>
        <begin position="197"/>
        <end position="218"/>
    </location>
</feature>
<dbReference type="RefSeq" id="WP_009535468.1">
    <property type="nucleotide sequence ID" value="NZ_KE148312.1"/>
</dbReference>
<reference evidence="3" key="1">
    <citation type="submission" date="2011-08" db="EMBL/GenBank/DDBJ databases">
        <authorList>
            <consortium name="The Broad Institute Genome Sequencing Platform"/>
            <person name="Earl A."/>
            <person name="Ward D."/>
            <person name="Feldgarden M."/>
            <person name="Gevers D."/>
            <person name="Sizova M."/>
            <person name="Hazen A."/>
            <person name="Epstein S."/>
            <person name="Young S.K."/>
            <person name="Zeng Q."/>
            <person name="Gargeya S."/>
            <person name="Fitzgerald M."/>
            <person name="Haas B."/>
            <person name="Abouelleil A."/>
            <person name="Alvarado L."/>
            <person name="Arachchi H.M."/>
            <person name="Berlin A."/>
            <person name="Brown A."/>
            <person name="Chapman S.B."/>
            <person name="Chen Z."/>
            <person name="Dunbar C."/>
            <person name="Freedman E."/>
            <person name="Gearin G."/>
            <person name="Gellesch M."/>
            <person name="Goldberg J."/>
            <person name="Griggs A."/>
            <person name="Gujja S."/>
            <person name="Heiman D."/>
            <person name="Howarth C."/>
            <person name="Larson L."/>
            <person name="Lui A."/>
            <person name="MacDonald P.J.P."/>
            <person name="Montmayeur A."/>
            <person name="Murphy C."/>
            <person name="Neiman D."/>
            <person name="Pearson M."/>
            <person name="Priest M."/>
            <person name="Roberts A."/>
            <person name="Saif S."/>
            <person name="Shea T."/>
            <person name="Shenoy N."/>
            <person name="Sisk P."/>
            <person name="Stolte C."/>
            <person name="Sykes S."/>
            <person name="Wortman J."/>
            <person name="Nusbaum C."/>
            <person name="Birren B."/>
        </authorList>
    </citation>
    <scope>NUCLEOTIDE SEQUENCE</scope>
    <source>
        <strain evidence="3">ACB1</strain>
    </source>
</reference>
<feature type="compositionally biased region" description="Basic and acidic residues" evidence="1">
    <location>
        <begin position="1"/>
        <end position="10"/>
    </location>
</feature>
<dbReference type="PANTHER" id="PTHR47372">
    <property type="entry name" value="DAUER UP-REGULATED-RELATED"/>
    <property type="match status" value="1"/>
</dbReference>
<sequence length="617" mass="68402">MSEEEKKENELLNNSPVEEGDKETESSVTENVQEEPIIRVEAPLPKSEAKSMEATEESLSDKAEAVEEAVSNQLEEVKEAVSDKVEAAAEKAANSAETVTNSVESLGEKAEELIHESAEKAKEAVPAAEKTVEEAASSASATVHEATQKLEEKTEEKLSAADRIKQNVNKYKPAPKTNVHGSGGAEDKSGTGKSQSALIVGIAVGILLLVLAFAYALFPRRTKINLDKYISVNFSGYDGYGTAEVKFDEESFLKDYKKKIKLKKKKDIFTNALLTEYSTEAYLYDYFISGNWSLDGVNGEYKNGDKVHLTWKIDKDVVEEAFKVKIKDAGQEFTVKDLEKMETFDAFENFNMEFTGTAPDGRAEWRASGIMDGSKGLYFKVDPEYGLSNGDKVTVKIEPKENLTNFVQKTGKAPKEMEKVFTVDGLPSYIDSASKIDDTLLASMKSEVEDMIKSNIAKEGETVQLLSAEYQGYYFLNAKSSSSYLKNIFYPVYKVTIRITLSDQNFVQDYSFFTAGAFKNIMEEGKDGKVTVDVNEMNTVYHSFVIDTGVGNWFTTKYYLDGFETLESLRNECVTKNLADFKAEEKISENTTAEQTEEAPAETTAAETTETETTSNS</sequence>
<feature type="region of interest" description="Disordered" evidence="1">
    <location>
        <begin position="585"/>
        <end position="617"/>
    </location>
</feature>
<keyword evidence="2" id="KW-0812">Transmembrane</keyword>
<keyword evidence="2" id="KW-1133">Transmembrane helix</keyword>
<dbReference type="EMBL" id="AFZC02000002">
    <property type="protein sequence ID" value="EHL09655.1"/>
    <property type="molecule type" value="Genomic_DNA"/>
</dbReference>
<dbReference type="HOGENOM" id="CLU_483627_0_0_9"/>
<dbReference type="PATRIC" id="fig|796943.3.peg.2093"/>
<evidence type="ECO:0000256" key="1">
    <source>
        <dbReference type="SAM" id="MobiDB-lite"/>
    </source>
</evidence>
<feature type="compositionally biased region" description="Low complexity" evidence="1">
    <location>
        <begin position="601"/>
        <end position="617"/>
    </location>
</feature>
<proteinExistence type="predicted"/>
<dbReference type="Gene3D" id="1.20.120.20">
    <property type="entry name" value="Apolipoprotein"/>
    <property type="match status" value="1"/>
</dbReference>
<accession>G9WQJ5</accession>
<gene>
    <name evidence="3" type="ORF">HMPREF9625_01628</name>
</gene>